<feature type="compositionally biased region" description="Low complexity" evidence="1">
    <location>
        <begin position="435"/>
        <end position="464"/>
    </location>
</feature>
<evidence type="ECO:0000256" key="1">
    <source>
        <dbReference type="SAM" id="MobiDB-lite"/>
    </source>
</evidence>
<evidence type="ECO:0000313" key="5">
    <source>
        <dbReference type="EMBL" id="SKA92789.1"/>
    </source>
</evidence>
<organism evidence="5 6">
    <name type="scientific">Gemmiger formicilis</name>
    <dbReference type="NCBI Taxonomy" id="745368"/>
    <lineage>
        <taxon>Bacteria</taxon>
        <taxon>Bacillati</taxon>
        <taxon>Bacillota</taxon>
        <taxon>Clostridia</taxon>
        <taxon>Eubacteriales</taxon>
        <taxon>Gemmiger</taxon>
    </lineage>
</organism>
<name>A0A1T4XTA4_9FIRM</name>
<dbReference type="PROSITE" id="PS51257">
    <property type="entry name" value="PROKAR_LIPOPROTEIN"/>
    <property type="match status" value="1"/>
</dbReference>
<feature type="signal peptide" evidence="2">
    <location>
        <begin position="1"/>
        <end position="19"/>
    </location>
</feature>
<dbReference type="Pfam" id="PF11258">
    <property type="entry name" value="DUF3048"/>
    <property type="match status" value="1"/>
</dbReference>
<feature type="domain" description="DUF3048" evidence="3">
    <location>
        <begin position="57"/>
        <end position="210"/>
    </location>
</feature>
<feature type="compositionally biased region" description="Low complexity" evidence="1">
    <location>
        <begin position="30"/>
        <end position="52"/>
    </location>
</feature>
<feature type="compositionally biased region" description="Acidic residues" evidence="1">
    <location>
        <begin position="465"/>
        <end position="476"/>
    </location>
</feature>
<dbReference type="Proteomes" id="UP000190286">
    <property type="component" value="Unassembled WGS sequence"/>
</dbReference>
<evidence type="ECO:0008006" key="7">
    <source>
        <dbReference type="Google" id="ProtNLM"/>
    </source>
</evidence>
<evidence type="ECO:0000256" key="2">
    <source>
        <dbReference type="SAM" id="SignalP"/>
    </source>
</evidence>
<dbReference type="GeneID" id="93338741"/>
<feature type="domain" description="DUF3048" evidence="4">
    <location>
        <begin position="262"/>
        <end position="383"/>
    </location>
</feature>
<dbReference type="Gene3D" id="3.50.90.10">
    <property type="entry name" value="YerB-like"/>
    <property type="match status" value="1"/>
</dbReference>
<keyword evidence="6" id="KW-1185">Reference proteome</keyword>
<dbReference type="InterPro" id="IPR035328">
    <property type="entry name" value="DUF3048_C"/>
</dbReference>
<accession>A0A1T4XTA4</accession>
<dbReference type="Pfam" id="PF17479">
    <property type="entry name" value="DUF3048_C"/>
    <property type="match status" value="1"/>
</dbReference>
<dbReference type="InterPro" id="IPR021416">
    <property type="entry name" value="DUF3048_N"/>
</dbReference>
<dbReference type="SUPFAM" id="SSF159774">
    <property type="entry name" value="YerB-like"/>
    <property type="match status" value="1"/>
</dbReference>
<dbReference type="OrthoDB" id="9779102at2"/>
<evidence type="ECO:0000313" key="6">
    <source>
        <dbReference type="Proteomes" id="UP000190286"/>
    </source>
</evidence>
<dbReference type="STRING" id="745368.SAMN02745178_02298"/>
<evidence type="ECO:0000259" key="4">
    <source>
        <dbReference type="Pfam" id="PF17479"/>
    </source>
</evidence>
<dbReference type="InterPro" id="IPR023158">
    <property type="entry name" value="YerB-like_sf"/>
</dbReference>
<evidence type="ECO:0000259" key="3">
    <source>
        <dbReference type="Pfam" id="PF11258"/>
    </source>
</evidence>
<dbReference type="EMBL" id="FUYF01000016">
    <property type="protein sequence ID" value="SKA92789.1"/>
    <property type="molecule type" value="Genomic_DNA"/>
</dbReference>
<dbReference type="AlphaFoldDB" id="A0A1T4XTA4"/>
<feature type="region of interest" description="Disordered" evidence="1">
    <location>
        <begin position="27"/>
        <end position="52"/>
    </location>
</feature>
<feature type="region of interest" description="Disordered" evidence="1">
    <location>
        <begin position="423"/>
        <end position="490"/>
    </location>
</feature>
<sequence>MKRVLLVIAALLSLTVLLAACKKSGDTISTPTAESTPATVEATPAPTELPPYEANVLTGEPKGADYPEGQRITAVMVNNIVAARPQRGLSKADILFEIKVEGGITRFMPVFTDYKTVGEVGPVRSGRDQFFRLILPWQALYIHEGQSVVMQQYAIDYDYGKLNNNDGANGYRDYGRVNWAGKSYNAGSLALEHTMYTNADNIANYISSQNVDMNRTYNSTFFNFVDYRLGTTRDLSNSLDSAYSDKYGPVVSDGQYVEIVHSQSYKTRFIYDESTNQYKMQQNYSDGQWRDTVDEAADNKVLTFPNVIVLYTDIHTYPGHEKTDLQYVEYAWGGVGYYCYGGKCEKIYWQKGTPLEALRLYYLNEDGTCSDTPLEVNIGKSYVAVTDVDFAENFVHSTLDGVNLSTATTQTYEKSYVEDDAKAGETLGSSTDDLTAAATGSGEAETTEAPAQETVTEETPAQEETPAEEAPVEETPAETTEAPADETPAE</sequence>
<gene>
    <name evidence="5" type="ORF">SAMN02745178_02298</name>
</gene>
<proteinExistence type="predicted"/>
<protein>
    <recommendedName>
        <fullName evidence="7">DUF3048 domain-containing protein</fullName>
    </recommendedName>
</protein>
<feature type="chain" id="PRO_5012956254" description="DUF3048 domain-containing protein" evidence="2">
    <location>
        <begin position="20"/>
        <end position="490"/>
    </location>
</feature>
<dbReference type="RefSeq" id="WP_078785157.1">
    <property type="nucleotide sequence ID" value="NZ_FUYF01000016.1"/>
</dbReference>
<reference evidence="5 6" key="1">
    <citation type="submission" date="2017-02" db="EMBL/GenBank/DDBJ databases">
        <authorList>
            <person name="Peterson S.W."/>
        </authorList>
    </citation>
    <scope>NUCLEOTIDE SEQUENCE [LARGE SCALE GENOMIC DNA]</scope>
    <source>
        <strain evidence="5 6">ATCC 27749</strain>
    </source>
</reference>
<keyword evidence="2" id="KW-0732">Signal</keyword>